<evidence type="ECO:0000256" key="5">
    <source>
        <dbReference type="ARBA" id="ARBA00023098"/>
    </source>
</evidence>
<accession>A0A098SAS2</accession>
<dbReference type="GO" id="GO:0016410">
    <property type="term" value="F:N-acyltransferase activity"/>
    <property type="evidence" value="ECO:0007669"/>
    <property type="project" value="InterPro"/>
</dbReference>
<dbReference type="Gene3D" id="2.160.10.10">
    <property type="entry name" value="Hexapeptide repeat proteins"/>
    <property type="match status" value="1"/>
</dbReference>
<dbReference type="PANTHER" id="PTHR43378">
    <property type="entry name" value="UDP-3-O-ACYLGLUCOSAMINE N-ACYLTRANSFERASE"/>
    <property type="match status" value="1"/>
</dbReference>
<evidence type="ECO:0000259" key="7">
    <source>
        <dbReference type="Pfam" id="PF04613"/>
    </source>
</evidence>
<evidence type="ECO:0000256" key="3">
    <source>
        <dbReference type="ARBA" id="ARBA00022679"/>
    </source>
</evidence>
<dbReference type="OrthoDB" id="9784739at2"/>
<sequence>MKFSTPIPVTELAERLGAELIGDQSLQATGINEIHQVQPGDITFVDVRKYFSKALNSAATIILVNEHAKCPEGKALLLCENPFEAYNQLVLSERPVQPMTAAISETAEIHPTAIIEPNVVIGHHVKIGAHTFVQSNVTISEHTHIGAHVEIQSGSVIGSDAFYFKKTEAGYQPWRSGGRVIIEDRVRIGAGCTINKGVSGDTIIGEGTKLDCQVHIGHDVVIGKHCLFAAQVGIGGNTKVEDEVVLYGQVGIAQNLVIGQKAVILAKSGVSKNLEGEKVYFGYPAKEARMAYRELAALRHLPEFYSEYYSK</sequence>
<evidence type="ECO:0000313" key="10">
    <source>
        <dbReference type="Proteomes" id="UP000029736"/>
    </source>
</evidence>
<dbReference type="CDD" id="cd03352">
    <property type="entry name" value="LbH_LpxD"/>
    <property type="match status" value="1"/>
</dbReference>
<dbReference type="InterPro" id="IPR056729">
    <property type="entry name" value="GMPPB_C"/>
</dbReference>
<dbReference type="RefSeq" id="WP_044218611.1">
    <property type="nucleotide sequence ID" value="NZ_JBKAGJ010000018.1"/>
</dbReference>
<dbReference type="SUPFAM" id="SSF51161">
    <property type="entry name" value="Trimeric LpxA-like enzymes"/>
    <property type="match status" value="1"/>
</dbReference>
<dbReference type="STRING" id="1524460.IX84_08765"/>
<dbReference type="Pfam" id="PF25087">
    <property type="entry name" value="GMPPB_C"/>
    <property type="match status" value="1"/>
</dbReference>
<dbReference type="Pfam" id="PF00132">
    <property type="entry name" value="Hexapep"/>
    <property type="match status" value="1"/>
</dbReference>
<dbReference type="NCBIfam" id="NF002060">
    <property type="entry name" value="PRK00892.1"/>
    <property type="match status" value="1"/>
</dbReference>
<evidence type="ECO:0000259" key="8">
    <source>
        <dbReference type="Pfam" id="PF25087"/>
    </source>
</evidence>
<keyword evidence="10" id="KW-1185">Reference proteome</keyword>
<dbReference type="GO" id="GO:0009245">
    <property type="term" value="P:lipid A biosynthetic process"/>
    <property type="evidence" value="ECO:0007669"/>
    <property type="project" value="UniProtKB-KW"/>
</dbReference>
<feature type="domain" description="UDP-3-O-[3-hydroxymyristoyl] glucosamine N-acyltransferase non-repeat region" evidence="7">
    <location>
        <begin position="29"/>
        <end position="89"/>
    </location>
</feature>
<dbReference type="GO" id="GO:0016020">
    <property type="term" value="C:membrane"/>
    <property type="evidence" value="ECO:0007669"/>
    <property type="project" value="GOC"/>
</dbReference>
<keyword evidence="5" id="KW-0443">Lipid metabolism</keyword>
<keyword evidence="3 9" id="KW-0808">Transferase</keyword>
<dbReference type="Pfam" id="PF04613">
    <property type="entry name" value="LpxD"/>
    <property type="match status" value="1"/>
</dbReference>
<evidence type="ECO:0000256" key="1">
    <source>
        <dbReference type="ARBA" id="ARBA00022516"/>
    </source>
</evidence>
<keyword evidence="1" id="KW-0444">Lipid biosynthesis</keyword>
<dbReference type="InterPro" id="IPR007691">
    <property type="entry name" value="LpxD"/>
</dbReference>
<dbReference type="Proteomes" id="UP000029736">
    <property type="component" value="Unassembled WGS sequence"/>
</dbReference>
<keyword evidence="6 9" id="KW-0012">Acyltransferase</keyword>
<dbReference type="InterPro" id="IPR001451">
    <property type="entry name" value="Hexapep"/>
</dbReference>
<reference evidence="9 10" key="1">
    <citation type="journal article" date="2014" name="Int. J. Syst. Evol. Microbiol.">
        <title>Phaeodactylibacter xiamenensis gen. nov., sp. nov., a member of the family Saprospiraceae isolated from the marine alga Phaeodactylum tricornutum.</title>
        <authorList>
            <person name="Chen Z.Jr."/>
            <person name="Lei X."/>
            <person name="Lai Q."/>
            <person name="Li Y."/>
            <person name="Zhang B."/>
            <person name="Zhang J."/>
            <person name="Zhang H."/>
            <person name="Yang L."/>
            <person name="Zheng W."/>
            <person name="Tian Y."/>
            <person name="Yu Z."/>
            <person name="Xu H.Jr."/>
            <person name="Zheng T."/>
        </authorList>
    </citation>
    <scope>NUCLEOTIDE SEQUENCE [LARGE SCALE GENOMIC DNA]</scope>
    <source>
        <strain evidence="9 10">KD52</strain>
    </source>
</reference>
<evidence type="ECO:0000313" key="9">
    <source>
        <dbReference type="EMBL" id="KGE88733.1"/>
    </source>
</evidence>
<keyword evidence="4" id="KW-0677">Repeat</keyword>
<feature type="domain" description="Mannose-1-phosphate guanyltransferase C-terminal" evidence="8">
    <location>
        <begin position="102"/>
        <end position="160"/>
    </location>
</feature>
<proteinExistence type="predicted"/>
<evidence type="ECO:0000256" key="2">
    <source>
        <dbReference type="ARBA" id="ARBA00022556"/>
    </source>
</evidence>
<name>A0A098SAS2_9BACT</name>
<dbReference type="EMBL" id="JPOS01000018">
    <property type="protein sequence ID" value="KGE88733.1"/>
    <property type="molecule type" value="Genomic_DNA"/>
</dbReference>
<organism evidence="9 10">
    <name type="scientific">Phaeodactylibacter xiamenensis</name>
    <dbReference type="NCBI Taxonomy" id="1524460"/>
    <lineage>
        <taxon>Bacteria</taxon>
        <taxon>Pseudomonadati</taxon>
        <taxon>Bacteroidota</taxon>
        <taxon>Saprospiria</taxon>
        <taxon>Saprospirales</taxon>
        <taxon>Haliscomenobacteraceae</taxon>
        <taxon>Phaeodactylibacter</taxon>
    </lineage>
</organism>
<comment type="caution">
    <text evidence="9">The sequence shown here is derived from an EMBL/GenBank/DDBJ whole genome shotgun (WGS) entry which is preliminary data.</text>
</comment>
<keyword evidence="2" id="KW-0441">Lipid A biosynthesis</keyword>
<dbReference type="InterPro" id="IPR020573">
    <property type="entry name" value="UDP_GlcNAc_AcTrfase_non-rep"/>
</dbReference>
<evidence type="ECO:0000256" key="4">
    <source>
        <dbReference type="ARBA" id="ARBA00022737"/>
    </source>
</evidence>
<protein>
    <submittedName>
        <fullName evidence="9">UDP-3-O-(3-hydroxymyristoyl) glucosamine N-acyltransferase</fullName>
    </submittedName>
</protein>
<evidence type="ECO:0000256" key="6">
    <source>
        <dbReference type="ARBA" id="ARBA00023315"/>
    </source>
</evidence>
<dbReference type="InterPro" id="IPR011004">
    <property type="entry name" value="Trimer_LpxA-like_sf"/>
</dbReference>
<dbReference type="PANTHER" id="PTHR43378:SF2">
    <property type="entry name" value="UDP-3-O-ACYLGLUCOSAMINE N-ACYLTRANSFERASE 1, MITOCHONDRIAL-RELATED"/>
    <property type="match status" value="1"/>
</dbReference>
<dbReference type="AlphaFoldDB" id="A0A098SAS2"/>
<gene>
    <name evidence="9" type="ORF">IX84_08765</name>
</gene>
<dbReference type="Gene3D" id="3.40.1390.10">
    <property type="entry name" value="MurE/MurF, N-terminal domain"/>
    <property type="match status" value="1"/>
</dbReference>